<gene>
    <name evidence="2" type="ORF">Plil01_000763300</name>
</gene>
<dbReference type="EMBL" id="BSXW01000357">
    <property type="protein sequence ID" value="GMF19862.1"/>
    <property type="molecule type" value="Genomic_DNA"/>
</dbReference>
<dbReference type="AlphaFoldDB" id="A0A9W6WW85"/>
<sequence>MLSNQGGAVVAPISQDDAIDSKLLSTDDIKDPSNDDTIRDDLPLLMLPSSSKQSPSSEAATVPIQRVGVRSEYKVSDSSYLQL</sequence>
<accession>A0A9W6WW85</accession>
<feature type="compositionally biased region" description="Low complexity" evidence="1">
    <location>
        <begin position="43"/>
        <end position="57"/>
    </location>
</feature>
<protein>
    <submittedName>
        <fullName evidence="2">Unnamed protein product</fullName>
    </submittedName>
</protein>
<keyword evidence="3" id="KW-1185">Reference proteome</keyword>
<comment type="caution">
    <text evidence="2">The sequence shown here is derived from an EMBL/GenBank/DDBJ whole genome shotgun (WGS) entry which is preliminary data.</text>
</comment>
<reference evidence="2" key="1">
    <citation type="submission" date="2023-04" db="EMBL/GenBank/DDBJ databases">
        <title>Phytophthora lilii NBRC 32176.</title>
        <authorList>
            <person name="Ichikawa N."/>
            <person name="Sato H."/>
            <person name="Tonouchi N."/>
        </authorList>
    </citation>
    <scope>NUCLEOTIDE SEQUENCE</scope>
    <source>
        <strain evidence="2">NBRC 32176</strain>
    </source>
</reference>
<feature type="region of interest" description="Disordered" evidence="1">
    <location>
        <begin position="23"/>
        <end position="63"/>
    </location>
</feature>
<evidence type="ECO:0000313" key="2">
    <source>
        <dbReference type="EMBL" id="GMF19862.1"/>
    </source>
</evidence>
<dbReference type="Proteomes" id="UP001165083">
    <property type="component" value="Unassembled WGS sequence"/>
</dbReference>
<organism evidence="2 3">
    <name type="scientific">Phytophthora lilii</name>
    <dbReference type="NCBI Taxonomy" id="2077276"/>
    <lineage>
        <taxon>Eukaryota</taxon>
        <taxon>Sar</taxon>
        <taxon>Stramenopiles</taxon>
        <taxon>Oomycota</taxon>
        <taxon>Peronosporomycetes</taxon>
        <taxon>Peronosporales</taxon>
        <taxon>Peronosporaceae</taxon>
        <taxon>Phytophthora</taxon>
    </lineage>
</organism>
<feature type="compositionally biased region" description="Basic and acidic residues" evidence="1">
    <location>
        <begin position="25"/>
        <end position="42"/>
    </location>
</feature>
<evidence type="ECO:0000313" key="3">
    <source>
        <dbReference type="Proteomes" id="UP001165083"/>
    </source>
</evidence>
<name>A0A9W6WW85_9STRA</name>
<evidence type="ECO:0000256" key="1">
    <source>
        <dbReference type="SAM" id="MobiDB-lite"/>
    </source>
</evidence>
<proteinExistence type="predicted"/>